<gene>
    <name evidence="1" type="ORF">rsdtw13_34520</name>
</gene>
<dbReference type="Proteomes" id="UP001058074">
    <property type="component" value="Unassembled WGS sequence"/>
</dbReference>
<organism evidence="1 2">
    <name type="scientific">Inconstantimicrobium mannanitabidum</name>
    <dbReference type="NCBI Taxonomy" id="1604901"/>
    <lineage>
        <taxon>Bacteria</taxon>
        <taxon>Bacillati</taxon>
        <taxon>Bacillota</taxon>
        <taxon>Clostridia</taxon>
        <taxon>Eubacteriales</taxon>
        <taxon>Clostridiaceae</taxon>
        <taxon>Inconstantimicrobium</taxon>
    </lineage>
</organism>
<accession>A0ACB5RGJ2</accession>
<proteinExistence type="predicted"/>
<evidence type="ECO:0000313" key="1">
    <source>
        <dbReference type="EMBL" id="GKX68194.1"/>
    </source>
</evidence>
<sequence>MGLFKKKKKEEKKEVERGVMTLYSVTIDSENLYKAAKKEFSEVTKSIEEIEGGIEFTFKDNTKLEFHLNDDINYVARQIDGMANFFSESPLENKEVLEHAIIQIRMFTCIVGIIFDMNADETRTNYIINTIYKIAGETQSLILYPTMELFTSEGKLLISRSGETEFENYYPIVPSELLKRDMETTPKDEERYTQIIKECDEKNIPHTSFMLGTQIMESEVVVPPVEEIAKRVVAIFCVALKGECLLMEGGSLELAKTEVEQMNARYGIKEFFSKREKEYIEMDEPDRVTSIQFSWQYERCAVLLWALGFIELNAQTEICNVREIAGILRSYNSIDEMVQASNIRSNEELLDMHTRILYYDWACVDARVQGKEAPASLDSGVVQEQHFALNWLISANGQCDWDDICPNT</sequence>
<keyword evidence="2" id="KW-1185">Reference proteome</keyword>
<evidence type="ECO:0000313" key="2">
    <source>
        <dbReference type="Proteomes" id="UP001058074"/>
    </source>
</evidence>
<comment type="caution">
    <text evidence="1">The sequence shown here is derived from an EMBL/GenBank/DDBJ whole genome shotgun (WGS) entry which is preliminary data.</text>
</comment>
<protein>
    <submittedName>
        <fullName evidence="1">Uncharacterized protein</fullName>
    </submittedName>
</protein>
<dbReference type="EMBL" id="BROD01000001">
    <property type="protein sequence ID" value="GKX68194.1"/>
    <property type="molecule type" value="Genomic_DNA"/>
</dbReference>
<reference evidence="1" key="1">
    <citation type="journal article" date="2025" name="Int. J. Syst. Evol. Microbiol.">
        <title>Inconstantimicrobium mannanitabidum sp. nov., a novel member of the family Clostridiaceae isolated from anoxic soil under the treatment of reductive soil disinfestation.</title>
        <authorList>
            <person name="Ueki A."/>
            <person name="Tonouchi A."/>
            <person name="Honma S."/>
            <person name="Kaku N."/>
            <person name="Ueki K."/>
        </authorList>
    </citation>
    <scope>NUCLEOTIDE SEQUENCE</scope>
    <source>
        <strain evidence="1">TW13</strain>
    </source>
</reference>
<name>A0ACB5RGJ2_9CLOT</name>